<evidence type="ECO:0000256" key="8">
    <source>
        <dbReference type="SAM" id="MobiDB-lite"/>
    </source>
</evidence>
<feature type="region of interest" description="Disordered" evidence="8">
    <location>
        <begin position="1"/>
        <end position="26"/>
    </location>
</feature>
<reference evidence="10 11" key="1">
    <citation type="submission" date="2023-07" db="EMBL/GenBank/DDBJ databases">
        <title>Sequencing the genomes of 1000 actinobacteria strains.</title>
        <authorList>
            <person name="Klenk H.-P."/>
        </authorList>
    </citation>
    <scope>NUCLEOTIDE SEQUENCE [LARGE SCALE GENOMIC DNA]</scope>
    <source>
        <strain evidence="10 11">DSM 44709</strain>
    </source>
</reference>
<evidence type="ECO:0000256" key="6">
    <source>
        <dbReference type="ARBA" id="ARBA00023136"/>
    </source>
</evidence>
<comment type="caution">
    <text evidence="10">The sequence shown here is derived from an EMBL/GenBank/DDBJ whole genome shotgun (WGS) entry which is preliminary data.</text>
</comment>
<keyword evidence="11" id="KW-1185">Reference proteome</keyword>
<feature type="transmembrane region" description="Helical" evidence="7">
    <location>
        <begin position="209"/>
        <end position="231"/>
    </location>
</feature>
<keyword evidence="4 7" id="KW-0812">Transmembrane</keyword>
<dbReference type="GO" id="GO:0055085">
    <property type="term" value="P:transmembrane transport"/>
    <property type="evidence" value="ECO:0007669"/>
    <property type="project" value="InterPro"/>
</dbReference>
<evidence type="ECO:0000313" key="10">
    <source>
        <dbReference type="EMBL" id="MDQ0369328.1"/>
    </source>
</evidence>
<organism evidence="10 11">
    <name type="scientific">Catenuloplanes indicus</name>
    <dbReference type="NCBI Taxonomy" id="137267"/>
    <lineage>
        <taxon>Bacteria</taxon>
        <taxon>Bacillati</taxon>
        <taxon>Actinomycetota</taxon>
        <taxon>Actinomycetes</taxon>
        <taxon>Micromonosporales</taxon>
        <taxon>Micromonosporaceae</taxon>
        <taxon>Catenuloplanes</taxon>
    </lineage>
</organism>
<evidence type="ECO:0000256" key="7">
    <source>
        <dbReference type="RuleBase" id="RU363032"/>
    </source>
</evidence>
<accession>A0AAE3W3J3</accession>
<comment type="similarity">
    <text evidence="7">Belongs to the binding-protein-dependent transport system permease family.</text>
</comment>
<dbReference type="GO" id="GO:0005886">
    <property type="term" value="C:plasma membrane"/>
    <property type="evidence" value="ECO:0007669"/>
    <property type="project" value="UniProtKB-SubCell"/>
</dbReference>
<proteinExistence type="inferred from homology"/>
<dbReference type="Proteomes" id="UP001240236">
    <property type="component" value="Unassembled WGS sequence"/>
</dbReference>
<evidence type="ECO:0000256" key="3">
    <source>
        <dbReference type="ARBA" id="ARBA00022475"/>
    </source>
</evidence>
<dbReference type="AlphaFoldDB" id="A0AAE3W3J3"/>
<name>A0AAE3W3J3_9ACTN</name>
<dbReference type="CDD" id="cd06261">
    <property type="entry name" value="TM_PBP2"/>
    <property type="match status" value="1"/>
</dbReference>
<feature type="transmembrane region" description="Helical" evidence="7">
    <location>
        <begin position="133"/>
        <end position="155"/>
    </location>
</feature>
<gene>
    <name evidence="10" type="ORF">J2S42_005997</name>
</gene>
<evidence type="ECO:0000256" key="5">
    <source>
        <dbReference type="ARBA" id="ARBA00022989"/>
    </source>
</evidence>
<dbReference type="SUPFAM" id="SSF161098">
    <property type="entry name" value="MetI-like"/>
    <property type="match status" value="1"/>
</dbReference>
<evidence type="ECO:0000259" key="9">
    <source>
        <dbReference type="PROSITE" id="PS50928"/>
    </source>
</evidence>
<comment type="subcellular location">
    <subcellularLocation>
        <location evidence="1 7">Cell membrane</location>
        <topology evidence="1 7">Multi-pass membrane protein</topology>
    </subcellularLocation>
</comment>
<dbReference type="InterPro" id="IPR000515">
    <property type="entry name" value="MetI-like"/>
</dbReference>
<dbReference type="PROSITE" id="PS50928">
    <property type="entry name" value="ABC_TM1"/>
    <property type="match status" value="1"/>
</dbReference>
<keyword evidence="6 7" id="KW-0472">Membrane</keyword>
<protein>
    <submittedName>
        <fullName evidence="10">Cellobiose transport system permease protein</fullName>
    </submittedName>
</protein>
<evidence type="ECO:0000256" key="2">
    <source>
        <dbReference type="ARBA" id="ARBA00022448"/>
    </source>
</evidence>
<feature type="transmembrane region" description="Helical" evidence="7">
    <location>
        <begin position="161"/>
        <end position="181"/>
    </location>
</feature>
<feature type="transmembrane region" description="Helical" evidence="7">
    <location>
        <begin position="267"/>
        <end position="288"/>
    </location>
</feature>
<evidence type="ECO:0000256" key="1">
    <source>
        <dbReference type="ARBA" id="ARBA00004651"/>
    </source>
</evidence>
<keyword evidence="5 7" id="KW-1133">Transmembrane helix</keyword>
<feature type="transmembrane region" description="Helical" evidence="7">
    <location>
        <begin position="94"/>
        <end position="121"/>
    </location>
</feature>
<feature type="domain" description="ABC transmembrane type-1" evidence="9">
    <location>
        <begin position="98"/>
        <end position="288"/>
    </location>
</feature>
<evidence type="ECO:0000313" key="11">
    <source>
        <dbReference type="Proteomes" id="UP001240236"/>
    </source>
</evidence>
<feature type="transmembrane region" description="Helical" evidence="7">
    <location>
        <begin position="35"/>
        <end position="57"/>
    </location>
</feature>
<keyword evidence="2 7" id="KW-0813">Transport</keyword>
<dbReference type="PANTHER" id="PTHR43744">
    <property type="entry name" value="ABC TRANSPORTER PERMEASE PROTEIN MG189-RELATED-RELATED"/>
    <property type="match status" value="1"/>
</dbReference>
<dbReference type="EMBL" id="JAUSUZ010000001">
    <property type="protein sequence ID" value="MDQ0369328.1"/>
    <property type="molecule type" value="Genomic_DNA"/>
</dbReference>
<dbReference type="InterPro" id="IPR035906">
    <property type="entry name" value="MetI-like_sf"/>
</dbReference>
<sequence>MTALTTRPAPDNAPATHKPARRGRRPGAKLWEASPLTYVALIIAVLLAIFPIAWSFIVASRDNSAVYKIPPPLTPGGEFLANTTRLLNNDQAHFLIGLANSIFVSSVVTISVVLFSTLAGFAFAKLRFKGANLLLLIIIVTMMIPTQLGYIPLYIMMIELGWLGSLQAVIVPFLVKGFGVFMMRQYAMSAVPDELIEAARMDGCSTWRIYWNVVLPTLRPAAAVLGLLTFMETWNEFLWPYLVLDGDTPTIQYSLKILATGNYTTDYVQVFTGTALAIVPLLLVFLAFGRQIIGGIMEGSVKA</sequence>
<dbReference type="PANTHER" id="PTHR43744:SF12">
    <property type="entry name" value="ABC TRANSPORTER PERMEASE PROTEIN MG189-RELATED"/>
    <property type="match status" value="1"/>
</dbReference>
<dbReference type="Gene3D" id="1.10.3720.10">
    <property type="entry name" value="MetI-like"/>
    <property type="match status" value="1"/>
</dbReference>
<keyword evidence="3" id="KW-1003">Cell membrane</keyword>
<evidence type="ECO:0000256" key="4">
    <source>
        <dbReference type="ARBA" id="ARBA00022692"/>
    </source>
</evidence>
<dbReference type="Pfam" id="PF00528">
    <property type="entry name" value="BPD_transp_1"/>
    <property type="match status" value="1"/>
</dbReference>